<accession>G9NJH2</accession>
<dbReference type="HOGENOM" id="CLU_2904468_0_0_1"/>
<keyword evidence="2" id="KW-1185">Reference proteome</keyword>
<gene>
    <name evidence="1" type="ORF">TRIATDRAFT_297769</name>
</gene>
<evidence type="ECO:0000313" key="1">
    <source>
        <dbReference type="EMBL" id="EHK49046.1"/>
    </source>
</evidence>
<dbReference type="EMBL" id="ABDG02000017">
    <property type="protein sequence ID" value="EHK49046.1"/>
    <property type="molecule type" value="Genomic_DNA"/>
</dbReference>
<protein>
    <submittedName>
        <fullName evidence="1">Uncharacterized protein</fullName>
    </submittedName>
</protein>
<sequence length="62" mass="6777">MFCIIHDAPMAQLLRTCRPASFLSFLLFPFAPPPLSGTAFVQLLSSPPHEVQVFSLSLFPSG</sequence>
<dbReference type="Proteomes" id="UP000005426">
    <property type="component" value="Unassembled WGS sequence"/>
</dbReference>
<reference evidence="1 2" key="1">
    <citation type="journal article" date="2011" name="Genome Biol.">
        <title>Comparative genome sequence analysis underscores mycoparasitism as the ancestral life style of Trichoderma.</title>
        <authorList>
            <person name="Kubicek C.P."/>
            <person name="Herrera-Estrella A."/>
            <person name="Seidl-Seiboth V."/>
            <person name="Martinez D.A."/>
            <person name="Druzhinina I.S."/>
            <person name="Thon M."/>
            <person name="Zeilinger S."/>
            <person name="Casas-Flores S."/>
            <person name="Horwitz B.A."/>
            <person name="Mukherjee P.K."/>
            <person name="Mukherjee M."/>
            <person name="Kredics L."/>
            <person name="Alcaraz L.D."/>
            <person name="Aerts A."/>
            <person name="Antal Z."/>
            <person name="Atanasova L."/>
            <person name="Cervantes-Badillo M.G."/>
            <person name="Challacombe J."/>
            <person name="Chertkov O."/>
            <person name="McCluskey K."/>
            <person name="Coulpier F."/>
            <person name="Deshpande N."/>
            <person name="von Doehren H."/>
            <person name="Ebbole D.J."/>
            <person name="Esquivel-Naranjo E.U."/>
            <person name="Fekete E."/>
            <person name="Flipphi M."/>
            <person name="Glaser F."/>
            <person name="Gomez-Rodriguez E.Y."/>
            <person name="Gruber S."/>
            <person name="Han C."/>
            <person name="Henrissat B."/>
            <person name="Hermosa R."/>
            <person name="Hernandez-Onate M."/>
            <person name="Karaffa L."/>
            <person name="Kosti I."/>
            <person name="Le Crom S."/>
            <person name="Lindquist E."/>
            <person name="Lucas S."/>
            <person name="Luebeck M."/>
            <person name="Luebeck P.S."/>
            <person name="Margeot A."/>
            <person name="Metz B."/>
            <person name="Misra M."/>
            <person name="Nevalainen H."/>
            <person name="Omann M."/>
            <person name="Packer N."/>
            <person name="Perrone G."/>
            <person name="Uresti-Rivera E.E."/>
            <person name="Salamov A."/>
            <person name="Schmoll M."/>
            <person name="Seiboth B."/>
            <person name="Shapiro H."/>
            <person name="Sukno S."/>
            <person name="Tamayo-Ramos J.A."/>
            <person name="Tisch D."/>
            <person name="Wiest A."/>
            <person name="Wilkinson H.H."/>
            <person name="Zhang M."/>
            <person name="Coutinho P.M."/>
            <person name="Kenerley C.M."/>
            <person name="Monte E."/>
            <person name="Baker S.E."/>
            <person name="Grigoriev I.V."/>
        </authorList>
    </citation>
    <scope>NUCLEOTIDE SEQUENCE [LARGE SCALE GENOMIC DNA]</scope>
    <source>
        <strain evidence="2">ATCC 20476 / IMI 206040</strain>
    </source>
</reference>
<evidence type="ECO:0000313" key="2">
    <source>
        <dbReference type="Proteomes" id="UP000005426"/>
    </source>
</evidence>
<organism evidence="1 2">
    <name type="scientific">Hypocrea atroviridis (strain ATCC 20476 / IMI 206040)</name>
    <name type="common">Trichoderma atroviride</name>
    <dbReference type="NCBI Taxonomy" id="452589"/>
    <lineage>
        <taxon>Eukaryota</taxon>
        <taxon>Fungi</taxon>
        <taxon>Dikarya</taxon>
        <taxon>Ascomycota</taxon>
        <taxon>Pezizomycotina</taxon>
        <taxon>Sordariomycetes</taxon>
        <taxon>Hypocreomycetidae</taxon>
        <taxon>Hypocreales</taxon>
        <taxon>Hypocreaceae</taxon>
        <taxon>Trichoderma</taxon>
    </lineage>
</organism>
<comment type="caution">
    <text evidence="1">The sequence shown here is derived from an EMBL/GenBank/DDBJ whole genome shotgun (WGS) entry which is preliminary data.</text>
</comment>
<dbReference type="AlphaFoldDB" id="G9NJH2"/>
<name>G9NJH2_HYPAI</name>
<proteinExistence type="predicted"/>